<protein>
    <submittedName>
        <fullName evidence="1">Uncharacterized protein</fullName>
    </submittedName>
</protein>
<reference evidence="1" key="1">
    <citation type="submission" date="2021-01" db="EMBL/GenBank/DDBJ databases">
        <authorList>
            <person name="Corre E."/>
            <person name="Pelletier E."/>
            <person name="Niang G."/>
            <person name="Scheremetjew M."/>
            <person name="Finn R."/>
            <person name="Kale V."/>
            <person name="Holt S."/>
            <person name="Cochrane G."/>
            <person name="Meng A."/>
            <person name="Brown T."/>
            <person name="Cohen L."/>
        </authorList>
    </citation>
    <scope>NUCLEOTIDE SEQUENCE</scope>
    <source>
        <strain evidence="1">UTEX LB 985</strain>
    </source>
</reference>
<gene>
    <name evidence="1" type="ORF">CBRE1094_LOCUS41791</name>
</gene>
<proteinExistence type="predicted"/>
<dbReference type="EMBL" id="HBGU01076657">
    <property type="protein sequence ID" value="CAD9541793.1"/>
    <property type="molecule type" value="Transcribed_RNA"/>
</dbReference>
<organism evidence="1">
    <name type="scientific">Haptolina brevifila</name>
    <dbReference type="NCBI Taxonomy" id="156173"/>
    <lineage>
        <taxon>Eukaryota</taxon>
        <taxon>Haptista</taxon>
        <taxon>Haptophyta</taxon>
        <taxon>Prymnesiophyceae</taxon>
        <taxon>Prymnesiales</taxon>
        <taxon>Prymnesiaceae</taxon>
        <taxon>Haptolina</taxon>
    </lineage>
</organism>
<dbReference type="AlphaFoldDB" id="A0A7S2JAT6"/>
<accession>A0A7S2JAT6</accession>
<sequence length="99" mass="10702">MLKHLREGNSPSRCLVDPQWHEKVVSNRGLSSAAPDVEHARWYEKVVGLRGCSLVAADLEAIRSLPPVMHDMMFAKRSVLQATGAEGPGEVVPGALEAS</sequence>
<evidence type="ECO:0000313" key="1">
    <source>
        <dbReference type="EMBL" id="CAD9541793.1"/>
    </source>
</evidence>
<name>A0A7S2JAT6_9EUKA</name>